<evidence type="ECO:0000313" key="3">
    <source>
        <dbReference type="EMBL" id="KIJ41769.1"/>
    </source>
</evidence>
<dbReference type="AlphaFoldDB" id="A0A0C9V4E9"/>
<reference evidence="3 4" key="1">
    <citation type="submission" date="2014-06" db="EMBL/GenBank/DDBJ databases">
        <title>Evolutionary Origins and Diversification of the Mycorrhizal Mutualists.</title>
        <authorList>
            <consortium name="DOE Joint Genome Institute"/>
            <consortium name="Mycorrhizal Genomics Consortium"/>
            <person name="Kohler A."/>
            <person name="Kuo A."/>
            <person name="Nagy L.G."/>
            <person name="Floudas D."/>
            <person name="Copeland A."/>
            <person name="Barry K.W."/>
            <person name="Cichocki N."/>
            <person name="Veneault-Fourrey C."/>
            <person name="LaButti K."/>
            <person name="Lindquist E.A."/>
            <person name="Lipzen A."/>
            <person name="Lundell T."/>
            <person name="Morin E."/>
            <person name="Murat C."/>
            <person name="Riley R."/>
            <person name="Ohm R."/>
            <person name="Sun H."/>
            <person name="Tunlid A."/>
            <person name="Henrissat B."/>
            <person name="Grigoriev I.V."/>
            <person name="Hibbett D.S."/>
            <person name="Martin F."/>
        </authorList>
    </citation>
    <scope>NUCLEOTIDE SEQUENCE [LARGE SCALE GENOMIC DNA]</scope>
    <source>
        <strain evidence="3 4">SS14</strain>
    </source>
</reference>
<feature type="chain" id="PRO_5002205201" evidence="2">
    <location>
        <begin position="21"/>
        <end position="114"/>
    </location>
</feature>
<dbReference type="Proteomes" id="UP000054279">
    <property type="component" value="Unassembled WGS sequence"/>
</dbReference>
<gene>
    <name evidence="3" type="ORF">M422DRAFT_255080</name>
</gene>
<proteinExistence type="predicted"/>
<name>A0A0C9V4E9_SPHS4</name>
<feature type="region of interest" description="Disordered" evidence="1">
    <location>
        <begin position="62"/>
        <end position="94"/>
    </location>
</feature>
<keyword evidence="2" id="KW-0732">Signal</keyword>
<sequence>MKWTWGCILALLTPYFWVRQRNPTTPERIHSEGYAADKEHQSNIMTPHTEWREHTSRQLAMNPPHFPIIASGSGGGDDPFILNQPQPPPPESSAEALSCIHNQVANIRQQAPPV</sequence>
<evidence type="ECO:0000313" key="4">
    <source>
        <dbReference type="Proteomes" id="UP000054279"/>
    </source>
</evidence>
<organism evidence="3 4">
    <name type="scientific">Sphaerobolus stellatus (strain SS14)</name>
    <dbReference type="NCBI Taxonomy" id="990650"/>
    <lineage>
        <taxon>Eukaryota</taxon>
        <taxon>Fungi</taxon>
        <taxon>Dikarya</taxon>
        <taxon>Basidiomycota</taxon>
        <taxon>Agaricomycotina</taxon>
        <taxon>Agaricomycetes</taxon>
        <taxon>Phallomycetidae</taxon>
        <taxon>Geastrales</taxon>
        <taxon>Sphaerobolaceae</taxon>
        <taxon>Sphaerobolus</taxon>
    </lineage>
</organism>
<feature type="signal peptide" evidence="2">
    <location>
        <begin position="1"/>
        <end position="20"/>
    </location>
</feature>
<dbReference type="HOGENOM" id="CLU_2122652_0_0_1"/>
<evidence type="ECO:0000256" key="2">
    <source>
        <dbReference type="SAM" id="SignalP"/>
    </source>
</evidence>
<evidence type="ECO:0000256" key="1">
    <source>
        <dbReference type="SAM" id="MobiDB-lite"/>
    </source>
</evidence>
<accession>A0A0C9V4E9</accession>
<keyword evidence="4" id="KW-1185">Reference proteome</keyword>
<protein>
    <submittedName>
        <fullName evidence="3">Uncharacterized protein</fullName>
    </submittedName>
</protein>
<dbReference type="EMBL" id="KN837134">
    <property type="protein sequence ID" value="KIJ41769.1"/>
    <property type="molecule type" value="Genomic_DNA"/>
</dbReference>